<dbReference type="Proteomes" id="UP000051936">
    <property type="component" value="Unassembled WGS sequence"/>
</dbReference>
<name>A0A0R3D0D3_9BRAD</name>
<sequence>MSIPTEAEIDEAITASGLYVRRRYVVRGLEVLHKCRTERKAQAAMRVFAECWVQRYGDVQRSR</sequence>
<evidence type="ECO:0000313" key="2">
    <source>
        <dbReference type="Proteomes" id="UP000051936"/>
    </source>
</evidence>
<gene>
    <name evidence="1" type="ORF">AOQ71_31590</name>
</gene>
<reference evidence="1 2" key="1">
    <citation type="submission" date="2015-09" db="EMBL/GenBank/DDBJ databases">
        <title>Draft Genome Sequence of Bradyrhizobium manausense Strain BR 3351T, a Novel Symbiotic Nitrogen-Fixing Alphaproteobacterium Isolated from Brazilian Amazon Rain Forest.</title>
        <authorList>
            <person name="De Araujo J.L."/>
            <person name="Zilli J.E."/>
        </authorList>
    </citation>
    <scope>NUCLEOTIDE SEQUENCE [LARGE SCALE GENOMIC DNA]</scope>
    <source>
        <strain evidence="1 2">BR3351</strain>
    </source>
</reference>
<keyword evidence="2" id="KW-1185">Reference proteome</keyword>
<protein>
    <recommendedName>
        <fullName evidence="3">Transposase</fullName>
    </recommendedName>
</protein>
<organism evidence="1 2">
    <name type="scientific">Bradyrhizobium manausense</name>
    <dbReference type="NCBI Taxonomy" id="989370"/>
    <lineage>
        <taxon>Bacteria</taxon>
        <taxon>Pseudomonadati</taxon>
        <taxon>Pseudomonadota</taxon>
        <taxon>Alphaproteobacteria</taxon>
        <taxon>Hyphomicrobiales</taxon>
        <taxon>Nitrobacteraceae</taxon>
        <taxon>Bradyrhizobium</taxon>
    </lineage>
</organism>
<dbReference type="STRING" id="989370.AOQ71_31590"/>
<proteinExistence type="predicted"/>
<dbReference type="EMBL" id="LJYG01000108">
    <property type="protein sequence ID" value="KRQ03273.1"/>
    <property type="molecule type" value="Genomic_DNA"/>
</dbReference>
<evidence type="ECO:0008006" key="3">
    <source>
        <dbReference type="Google" id="ProtNLM"/>
    </source>
</evidence>
<evidence type="ECO:0000313" key="1">
    <source>
        <dbReference type="EMBL" id="KRQ03273.1"/>
    </source>
</evidence>
<accession>A0A0R3D0D3</accession>
<comment type="caution">
    <text evidence="1">The sequence shown here is derived from an EMBL/GenBank/DDBJ whole genome shotgun (WGS) entry which is preliminary data.</text>
</comment>
<dbReference type="AlphaFoldDB" id="A0A0R3D0D3"/>